<dbReference type="RefSeq" id="WP_277357955.1">
    <property type="nucleotide sequence ID" value="NZ_JAROKN010000010.1"/>
</dbReference>
<comment type="subcellular location">
    <subcellularLocation>
        <location evidence="1">Membrane</location>
        <topology evidence="1">Multi-pass membrane protein</topology>
    </subcellularLocation>
</comment>
<gene>
    <name evidence="7" type="ORF">P4U43_06305</name>
</gene>
<evidence type="ECO:0000259" key="6">
    <source>
        <dbReference type="Pfam" id="PF06271"/>
    </source>
</evidence>
<keyword evidence="4 5" id="KW-0472">Membrane</keyword>
<name>A0ABT6CTP9_9MICC</name>
<evidence type="ECO:0000256" key="2">
    <source>
        <dbReference type="ARBA" id="ARBA00022692"/>
    </source>
</evidence>
<evidence type="ECO:0000256" key="4">
    <source>
        <dbReference type="ARBA" id="ARBA00023136"/>
    </source>
</evidence>
<feature type="transmembrane region" description="Helical" evidence="5">
    <location>
        <begin position="45"/>
        <end position="66"/>
    </location>
</feature>
<evidence type="ECO:0000256" key="3">
    <source>
        <dbReference type="ARBA" id="ARBA00022989"/>
    </source>
</evidence>
<comment type="caution">
    <text evidence="7">The sequence shown here is derived from an EMBL/GenBank/DDBJ whole genome shotgun (WGS) entry which is preliminary data.</text>
</comment>
<proteinExistence type="predicted"/>
<evidence type="ECO:0000313" key="8">
    <source>
        <dbReference type="Proteomes" id="UP001220456"/>
    </source>
</evidence>
<sequence length="177" mass="18743">MHPQPWNRLLAWVIDWICILAWAALLAAVGIPLRLAGITDGLTFVALNIIATLVLVVPVTLTLAGLESSARQASIGKHSRHLLVMNSRTGLRLSFRRALVRNTMKVAAPWTIGHAAVYGIVASSADGSVPPSIWAGTAFAYVLPAAYVASLFFGTGRTPYDRISGTTVILGPGAKTS</sequence>
<dbReference type="Pfam" id="PF06271">
    <property type="entry name" value="RDD"/>
    <property type="match status" value="1"/>
</dbReference>
<keyword evidence="2 5" id="KW-0812">Transmembrane</keyword>
<protein>
    <submittedName>
        <fullName evidence="7">RDD family protein</fullName>
    </submittedName>
</protein>
<keyword evidence="3 5" id="KW-1133">Transmembrane helix</keyword>
<accession>A0ABT6CTP9</accession>
<dbReference type="InterPro" id="IPR010432">
    <property type="entry name" value="RDD"/>
</dbReference>
<feature type="transmembrane region" description="Helical" evidence="5">
    <location>
        <begin position="133"/>
        <end position="153"/>
    </location>
</feature>
<dbReference type="Proteomes" id="UP001220456">
    <property type="component" value="Unassembled WGS sequence"/>
</dbReference>
<organism evidence="7 8">
    <name type="scientific">Arthrobacter vasquezii</name>
    <dbReference type="NCBI Taxonomy" id="2977629"/>
    <lineage>
        <taxon>Bacteria</taxon>
        <taxon>Bacillati</taxon>
        <taxon>Actinomycetota</taxon>
        <taxon>Actinomycetes</taxon>
        <taxon>Micrococcales</taxon>
        <taxon>Micrococcaceae</taxon>
        <taxon>Arthrobacter</taxon>
    </lineage>
</organism>
<keyword evidence="8" id="KW-1185">Reference proteome</keyword>
<feature type="domain" description="RDD" evidence="6">
    <location>
        <begin position="3"/>
        <end position="165"/>
    </location>
</feature>
<evidence type="ECO:0000256" key="1">
    <source>
        <dbReference type="ARBA" id="ARBA00004141"/>
    </source>
</evidence>
<feature type="transmembrane region" description="Helical" evidence="5">
    <location>
        <begin position="12"/>
        <end position="33"/>
    </location>
</feature>
<dbReference type="EMBL" id="JAROKN010000010">
    <property type="protein sequence ID" value="MDF9277404.1"/>
    <property type="molecule type" value="Genomic_DNA"/>
</dbReference>
<feature type="transmembrane region" description="Helical" evidence="5">
    <location>
        <begin position="102"/>
        <end position="121"/>
    </location>
</feature>
<reference evidence="7 8" key="1">
    <citation type="journal article" date="2023" name="Int. J. Syst. Evol. Microbiol.">
        <title>Arthrobacter vasquezii sp. nov., isolated from a soil sample from Union Glacier, Antarctica.</title>
        <authorList>
            <person name="Valenzuela-Ibaceta F."/>
            <person name="Carrasco V."/>
            <person name="Lagos-Moraga S."/>
            <person name="Dietz-Vargas C."/>
            <person name="Navarro C.A."/>
            <person name="Perez-Donoso J.M."/>
        </authorList>
    </citation>
    <scope>NUCLEOTIDE SEQUENCE [LARGE SCALE GENOMIC DNA]</scope>
    <source>
        <strain evidence="7 8">EH-1B-1</strain>
    </source>
</reference>
<evidence type="ECO:0000256" key="5">
    <source>
        <dbReference type="SAM" id="Phobius"/>
    </source>
</evidence>
<evidence type="ECO:0000313" key="7">
    <source>
        <dbReference type="EMBL" id="MDF9277404.1"/>
    </source>
</evidence>